<dbReference type="GO" id="GO:0110154">
    <property type="term" value="P:RNA decapping"/>
    <property type="evidence" value="ECO:0007669"/>
    <property type="project" value="TreeGrafter"/>
</dbReference>
<dbReference type="GO" id="GO:0004722">
    <property type="term" value="F:protein serine/threonine phosphatase activity"/>
    <property type="evidence" value="ECO:0007669"/>
    <property type="project" value="UniProtKB-EC"/>
</dbReference>
<organism evidence="2">
    <name type="scientific">uncultured Microvirga sp</name>
    <dbReference type="NCBI Taxonomy" id="412392"/>
    <lineage>
        <taxon>Bacteria</taxon>
        <taxon>Pseudomonadati</taxon>
        <taxon>Pseudomonadota</taxon>
        <taxon>Alphaproteobacteria</taxon>
        <taxon>Hyphomicrobiales</taxon>
        <taxon>Methylobacteriaceae</taxon>
        <taxon>Microvirga</taxon>
        <taxon>environmental samples</taxon>
    </lineage>
</organism>
<reference evidence="2" key="1">
    <citation type="submission" date="2020-02" db="EMBL/GenBank/DDBJ databases">
        <authorList>
            <person name="Meier V. D."/>
        </authorList>
    </citation>
    <scope>NUCLEOTIDE SEQUENCE</scope>
    <source>
        <strain evidence="2">AVDCRST_MAG90</strain>
    </source>
</reference>
<dbReference type="Pfam" id="PF00149">
    <property type="entry name" value="Metallophos"/>
    <property type="match status" value="1"/>
</dbReference>
<dbReference type="GO" id="GO:0005737">
    <property type="term" value="C:cytoplasm"/>
    <property type="evidence" value="ECO:0007669"/>
    <property type="project" value="TreeGrafter"/>
</dbReference>
<dbReference type="GO" id="GO:0008803">
    <property type="term" value="F:bis(5'-nucleosyl)-tetraphosphatase (symmetrical) activity"/>
    <property type="evidence" value="ECO:0007669"/>
    <property type="project" value="TreeGrafter"/>
</dbReference>
<dbReference type="InterPro" id="IPR029052">
    <property type="entry name" value="Metallo-depent_PP-like"/>
</dbReference>
<dbReference type="PANTHER" id="PTHR42850:SF4">
    <property type="entry name" value="ZINC-DEPENDENT ENDOPOLYPHOSPHATASE"/>
    <property type="match status" value="1"/>
</dbReference>
<dbReference type="EC" id="3.1.3.16" evidence="2"/>
<dbReference type="InterPro" id="IPR050126">
    <property type="entry name" value="Ap4A_hydrolase"/>
</dbReference>
<dbReference type="AlphaFoldDB" id="A0A6J4LAY9"/>
<gene>
    <name evidence="2" type="ORF">AVDCRST_MAG90-1364</name>
</gene>
<keyword evidence="2" id="KW-0378">Hydrolase</keyword>
<evidence type="ECO:0000259" key="1">
    <source>
        <dbReference type="Pfam" id="PF00149"/>
    </source>
</evidence>
<accession>A0A6J4LAY9</accession>
<dbReference type="EMBL" id="CADCUC010000254">
    <property type="protein sequence ID" value="CAA9327610.1"/>
    <property type="molecule type" value="Genomic_DNA"/>
</dbReference>
<dbReference type="SUPFAM" id="SSF56300">
    <property type="entry name" value="Metallo-dependent phosphatases"/>
    <property type="match status" value="1"/>
</dbReference>
<sequence>MLRTLTPAVSLTYAIGDIHGCQHLLTPLLASVERHAGGGPYRLVFLGDYIDRGPDSAAVIDTVRRL</sequence>
<proteinExistence type="predicted"/>
<feature type="domain" description="Calcineurin-like phosphoesterase" evidence="1">
    <location>
        <begin position="13"/>
        <end position="65"/>
    </location>
</feature>
<protein>
    <submittedName>
        <fullName evidence="2">Serine/threonine protein phosphatase</fullName>
        <ecNumber evidence="2">3.1.3.16</ecNumber>
    </submittedName>
</protein>
<dbReference type="InterPro" id="IPR004843">
    <property type="entry name" value="Calcineurin-like_PHP"/>
</dbReference>
<dbReference type="PANTHER" id="PTHR42850">
    <property type="entry name" value="METALLOPHOSPHOESTERASE"/>
    <property type="match status" value="1"/>
</dbReference>
<name>A0A6J4LAY9_9HYPH</name>
<dbReference type="Gene3D" id="3.60.21.10">
    <property type="match status" value="1"/>
</dbReference>
<evidence type="ECO:0000313" key="2">
    <source>
        <dbReference type="EMBL" id="CAA9327610.1"/>
    </source>
</evidence>